<comment type="caution">
    <text evidence="1">The sequence shown here is derived from an EMBL/GenBank/DDBJ whole genome shotgun (WGS) entry which is preliminary data.</text>
</comment>
<gene>
    <name evidence="1" type="ORF">PL2TA16_02400</name>
</gene>
<evidence type="ECO:0000313" key="2">
    <source>
        <dbReference type="Proteomes" id="UP000017820"/>
    </source>
</evidence>
<dbReference type="PATRIC" id="fig|1353533.3.peg.1445"/>
<organism evidence="1 2">
    <name type="scientific">Pseudoalteromonas luteoviolacea (strain 2ta16)</name>
    <dbReference type="NCBI Taxonomy" id="1353533"/>
    <lineage>
        <taxon>Bacteria</taxon>
        <taxon>Pseudomonadati</taxon>
        <taxon>Pseudomonadota</taxon>
        <taxon>Gammaproteobacteria</taxon>
        <taxon>Alteromonadales</taxon>
        <taxon>Pseudoalteromonadaceae</taxon>
        <taxon>Pseudoalteromonas</taxon>
    </lineage>
</organism>
<protein>
    <submittedName>
        <fullName evidence="1">Uncharacterized protein</fullName>
    </submittedName>
</protein>
<sequence>MMGHTLSTCNQEGKLRSNQAQLKVQYGLSTLRNETELSQAQLGKTMAVFENQVTNCNWDSGKTAIPFIKLLDILMICGSSIDNYCRFLRGFDQVEKK</sequence>
<proteinExistence type="predicted"/>
<dbReference type="Proteomes" id="UP000017820">
    <property type="component" value="Unassembled WGS sequence"/>
</dbReference>
<reference evidence="1 2" key="1">
    <citation type="submission" date="2013-07" db="EMBL/GenBank/DDBJ databases">
        <title>Draft genome sequence of Pseudoalteromonas luteoviolacea 2ta16.</title>
        <authorList>
            <person name="Allen E.E."/>
            <person name="Azam F."/>
            <person name="Podell S."/>
        </authorList>
    </citation>
    <scope>NUCLEOTIDE SEQUENCE [LARGE SCALE GENOMIC DNA]</scope>
    <source>
        <strain evidence="1 2">2ta16</strain>
    </source>
</reference>
<evidence type="ECO:0000313" key="1">
    <source>
        <dbReference type="EMBL" id="ESP94150.1"/>
    </source>
</evidence>
<dbReference type="EMBL" id="AUSV01000021">
    <property type="protein sequence ID" value="ESP94150.1"/>
    <property type="molecule type" value="Genomic_DNA"/>
</dbReference>
<name>V4HTJ6_PSEL2</name>
<accession>V4HTJ6</accession>
<dbReference type="AlphaFoldDB" id="V4HTJ6"/>